<evidence type="ECO:0000313" key="1">
    <source>
        <dbReference type="EMBL" id="MSU00348.1"/>
    </source>
</evidence>
<dbReference type="AlphaFoldDB" id="A0A6N7XVL3"/>
<organism evidence="1 2">
    <name type="scientific">Tissierella pigra</name>
    <dbReference type="NCBI Taxonomy" id="2607614"/>
    <lineage>
        <taxon>Bacteria</taxon>
        <taxon>Bacillati</taxon>
        <taxon>Bacillota</taxon>
        <taxon>Tissierellia</taxon>
        <taxon>Tissierellales</taxon>
        <taxon>Tissierellaceae</taxon>
        <taxon>Tissierella</taxon>
    </lineage>
</organism>
<comment type="caution">
    <text evidence="1">The sequence shown here is derived from an EMBL/GenBank/DDBJ whole genome shotgun (WGS) entry which is preliminary data.</text>
</comment>
<proteinExistence type="predicted"/>
<accession>A0A6N7XVL3</accession>
<dbReference type="EMBL" id="VUNQ01000003">
    <property type="protein sequence ID" value="MSU00348.1"/>
    <property type="molecule type" value="Genomic_DNA"/>
</dbReference>
<keyword evidence="2" id="KW-1185">Reference proteome</keyword>
<dbReference type="Proteomes" id="UP000469523">
    <property type="component" value="Unassembled WGS sequence"/>
</dbReference>
<gene>
    <name evidence="1" type="ORF">FYJ83_02570</name>
</gene>
<sequence length="61" mass="7148">MTTIILSIRKMLYDDYPMLIETGQVFVIDYTKTDGSVERLYYRSDGYIWNGLPSTENFTIV</sequence>
<dbReference type="RefSeq" id="WP_154438775.1">
    <property type="nucleotide sequence ID" value="NZ_VUNQ01000003.1"/>
</dbReference>
<reference evidence="1 2" key="1">
    <citation type="submission" date="2019-09" db="EMBL/GenBank/DDBJ databases">
        <title>In-depth cultivation of the pig gut microbiome towards novel bacterial diversity and tailored functional studies.</title>
        <authorList>
            <person name="Wylensek D."/>
            <person name="Hitch T.C.A."/>
            <person name="Clavel T."/>
        </authorList>
    </citation>
    <scope>NUCLEOTIDE SEQUENCE [LARGE SCALE GENOMIC DNA]</scope>
    <source>
        <strain evidence="1 2">WCA3-693-APC-4?</strain>
    </source>
</reference>
<protein>
    <submittedName>
        <fullName evidence="1">Uncharacterized protein</fullName>
    </submittedName>
</protein>
<name>A0A6N7XVL3_9FIRM</name>
<evidence type="ECO:0000313" key="2">
    <source>
        <dbReference type="Proteomes" id="UP000469523"/>
    </source>
</evidence>